<keyword evidence="4" id="KW-0472">Membrane</keyword>
<feature type="binding site" evidence="4">
    <location>
        <begin position="380"/>
        <end position="381"/>
    </location>
    <ligand>
        <name>S-methyl-5'-thioadenosine</name>
        <dbReference type="ChEBI" id="CHEBI:17509"/>
    </ligand>
</feature>
<dbReference type="RefSeq" id="WP_342038909.1">
    <property type="nucleotide sequence ID" value="NZ_BAABBK010000017.1"/>
</dbReference>
<dbReference type="Proteomes" id="UP001498935">
    <property type="component" value="Unassembled WGS sequence"/>
</dbReference>
<name>A0ABP9U4F7_9MICO</name>
<sequence>MTAPVPTEPGPAPTEPGAVTASAPLSLPLSPGPARFFVLLAVFICASCGMVYELALVALGSYLLGDTIVQASIVLAVMVFAMGIGSLATKRLTHFAAVAFALIEAALGVIGGLSVILLYLAFAFADVYTVAMVALAFVIGALIGAEIPLLMELVQRIRAQRASSAVADLFAADYVGGLVGGLAFPFVLLPVFGLTRGALAVGITNTVVGILIVLWLFRAEVRRRTQVILAGLLVLIVSGLTVVWVFTDDIEVTARQRLYRDPIVISERTDYQEIVVTEAPLTGDTRLYLNGDLQFASADEYRYHESLVTPLMNGSKRNVLVLGGGDGLAVREILKYPDVESVTLVDLDPRILELARTSERFTEFNKDSLDDPRVRTIAADAFTWLREAKHPAYDAIIADLPDPDDVATSKLYSIEFYGLIRQVMAPGARLVVQAGSPYFAPAAYWGIGEAVAEAGMTTTPYHVDVPSFGDWGYFLAAAPGDPAVTTTKDGGPVVTMPADAPSGLKFATAEVLAASTTFPPDRNRASVGTVEPSTLLRPRVLDQERGAWVGY</sequence>
<evidence type="ECO:0000256" key="1">
    <source>
        <dbReference type="ARBA" id="ARBA00007867"/>
    </source>
</evidence>
<feature type="transmembrane region" description="Helical" evidence="4">
    <location>
        <begin position="171"/>
        <end position="192"/>
    </location>
</feature>
<keyword evidence="3 4" id="KW-0620">Polyamine biosynthesis</keyword>
<dbReference type="PROSITE" id="PS51006">
    <property type="entry name" value="PABS_2"/>
    <property type="match status" value="1"/>
</dbReference>
<dbReference type="InterPro" id="IPR029063">
    <property type="entry name" value="SAM-dependent_MTases_sf"/>
</dbReference>
<protein>
    <recommendedName>
        <fullName evidence="4">Polyamine aminopropyltransferase</fullName>
    </recommendedName>
    <alternativeName>
        <fullName evidence="4">Putrescine aminopropyltransferase</fullName>
        <shortName evidence="4">PAPT</shortName>
    </alternativeName>
    <alternativeName>
        <fullName evidence="4">Spermidine synthase</fullName>
        <shortName evidence="4">SPDS</shortName>
        <shortName evidence="4">SPDSY</shortName>
        <ecNumber evidence="4">2.5.1.16</ecNumber>
    </alternativeName>
</protein>
<dbReference type="PANTHER" id="PTHR43317:SF1">
    <property type="entry name" value="THERMOSPERMINE SYNTHASE ACAULIS5"/>
    <property type="match status" value="1"/>
</dbReference>
<dbReference type="CDD" id="cd02440">
    <property type="entry name" value="AdoMet_MTases"/>
    <property type="match status" value="1"/>
</dbReference>
<organism evidence="7 8">
    <name type="scientific">Brevibacterium ammoniilyticum</name>
    <dbReference type="NCBI Taxonomy" id="1046555"/>
    <lineage>
        <taxon>Bacteria</taxon>
        <taxon>Bacillati</taxon>
        <taxon>Actinomycetota</taxon>
        <taxon>Actinomycetes</taxon>
        <taxon>Micrococcales</taxon>
        <taxon>Brevibacteriaceae</taxon>
        <taxon>Brevibacterium</taxon>
    </lineage>
</organism>
<feature type="binding site" evidence="4">
    <location>
        <position position="346"/>
    </location>
    <ligand>
        <name>S-methyl-5'-thioadenosine</name>
        <dbReference type="ChEBI" id="CHEBI:17509"/>
    </ligand>
</feature>
<dbReference type="Gene3D" id="3.40.50.150">
    <property type="entry name" value="Vaccinia Virus protein VP39"/>
    <property type="match status" value="1"/>
</dbReference>
<keyword evidence="4" id="KW-0812">Transmembrane</keyword>
<accession>A0ABP9U4F7</accession>
<evidence type="ECO:0000256" key="5">
    <source>
        <dbReference type="PROSITE-ProRule" id="PRU00354"/>
    </source>
</evidence>
<dbReference type="InterPro" id="IPR030374">
    <property type="entry name" value="PABS"/>
</dbReference>
<comment type="caution">
    <text evidence="7">The sequence shown here is derived from an EMBL/GenBank/DDBJ whole genome shotgun (WGS) entry which is preliminary data.</text>
</comment>
<keyword evidence="4" id="KW-1133">Transmembrane helix</keyword>
<evidence type="ECO:0000313" key="7">
    <source>
        <dbReference type="EMBL" id="GAA5342029.1"/>
    </source>
</evidence>
<evidence type="ECO:0000313" key="8">
    <source>
        <dbReference type="Proteomes" id="UP001498935"/>
    </source>
</evidence>
<feature type="transmembrane region" description="Helical" evidence="4">
    <location>
        <begin position="198"/>
        <end position="217"/>
    </location>
</feature>
<feature type="transmembrane region" description="Helical" evidence="4">
    <location>
        <begin position="68"/>
        <end position="88"/>
    </location>
</feature>
<feature type="transmembrane region" description="Helical" evidence="4">
    <location>
        <begin position="36"/>
        <end position="62"/>
    </location>
</feature>
<dbReference type="InterPro" id="IPR030373">
    <property type="entry name" value="PABS_CS"/>
</dbReference>
<dbReference type="PANTHER" id="PTHR43317">
    <property type="entry name" value="THERMOSPERMINE SYNTHASE ACAULIS5"/>
    <property type="match status" value="1"/>
</dbReference>
<keyword evidence="4" id="KW-1003">Cell membrane</keyword>
<dbReference type="SUPFAM" id="SSF53335">
    <property type="entry name" value="S-adenosyl-L-methionine-dependent methyltransferases"/>
    <property type="match status" value="1"/>
</dbReference>
<dbReference type="EC" id="2.5.1.16" evidence="4"/>
<feature type="transmembrane region" description="Helical" evidence="4">
    <location>
        <begin position="128"/>
        <end position="150"/>
    </location>
</feature>
<feature type="binding site" evidence="4">
    <location>
        <position position="272"/>
    </location>
    <ligand>
        <name>S-methyl-5'-thioadenosine</name>
        <dbReference type="ChEBI" id="CHEBI:17509"/>
    </ligand>
</feature>
<dbReference type="InterPro" id="IPR036259">
    <property type="entry name" value="MFS_trans_sf"/>
</dbReference>
<comment type="subcellular location">
    <subcellularLocation>
        <location evidence="4">Cell membrane</location>
        <topology evidence="4">Multi-pass membrane protein</topology>
    </subcellularLocation>
</comment>
<feature type="transmembrane region" description="Helical" evidence="4">
    <location>
        <begin position="229"/>
        <end position="247"/>
    </location>
</feature>
<proteinExistence type="inferred from homology"/>
<evidence type="ECO:0000256" key="3">
    <source>
        <dbReference type="ARBA" id="ARBA00023115"/>
    </source>
</evidence>
<feature type="domain" description="PABS" evidence="6">
    <location>
        <begin position="242"/>
        <end position="478"/>
    </location>
</feature>
<evidence type="ECO:0000259" key="6">
    <source>
        <dbReference type="PROSITE" id="PS51006"/>
    </source>
</evidence>
<evidence type="ECO:0000256" key="2">
    <source>
        <dbReference type="ARBA" id="ARBA00022679"/>
    </source>
</evidence>
<comment type="caution">
    <text evidence="4">Lacks conserved residue(s) required for the propagation of feature annotation.</text>
</comment>
<gene>
    <name evidence="4" type="primary">speE</name>
    <name evidence="7" type="ORF">KACC15558_30700</name>
</gene>
<keyword evidence="4" id="KW-0745">Spermidine biosynthesis</keyword>
<dbReference type="InterPro" id="IPR001045">
    <property type="entry name" value="Spermi_synthase"/>
</dbReference>
<dbReference type="NCBIfam" id="NF002956">
    <property type="entry name" value="PRK03612.1"/>
    <property type="match status" value="1"/>
</dbReference>
<comment type="catalytic activity">
    <reaction evidence="4">
        <text>S-adenosyl 3-(methylsulfanyl)propylamine + putrescine = S-methyl-5'-thioadenosine + spermidine + H(+)</text>
        <dbReference type="Rhea" id="RHEA:12721"/>
        <dbReference type="ChEBI" id="CHEBI:15378"/>
        <dbReference type="ChEBI" id="CHEBI:17509"/>
        <dbReference type="ChEBI" id="CHEBI:57443"/>
        <dbReference type="ChEBI" id="CHEBI:57834"/>
        <dbReference type="ChEBI" id="CHEBI:326268"/>
        <dbReference type="EC" id="2.5.1.16"/>
    </reaction>
</comment>
<comment type="pathway">
    <text evidence="4">Amine and polyamine biosynthesis; spermidine biosynthesis; spermidine from putrescine: step 1/1.</text>
</comment>
<dbReference type="PROSITE" id="PS01330">
    <property type="entry name" value="PABS_1"/>
    <property type="match status" value="1"/>
</dbReference>
<keyword evidence="2 4" id="KW-0808">Transferase</keyword>
<comment type="similarity">
    <text evidence="1 4">Belongs to the spermidine/spermine synthase family.</text>
</comment>
<comment type="subunit">
    <text evidence="4">Homodimer or homotetramer.</text>
</comment>
<evidence type="ECO:0000256" key="4">
    <source>
        <dbReference type="HAMAP-Rule" id="MF_00198"/>
    </source>
</evidence>
<dbReference type="EMBL" id="BAABNP010000016">
    <property type="protein sequence ID" value="GAA5342029.1"/>
    <property type="molecule type" value="Genomic_DNA"/>
</dbReference>
<comment type="function">
    <text evidence="4">Catalyzes the irreversible transfer of a propylamine group from the amino donor S-adenosylmethioninamine (decarboxy-AdoMet) to putrescine (1,4-diaminobutane) to yield spermidine.</text>
</comment>
<feature type="active site" description="Proton acceptor" evidence="4 5">
    <location>
        <position position="399"/>
    </location>
</feature>
<keyword evidence="8" id="KW-1185">Reference proteome</keyword>
<feature type="binding site" evidence="4">
    <location>
        <position position="326"/>
    </location>
    <ligand>
        <name>spermidine</name>
        <dbReference type="ChEBI" id="CHEBI:57834"/>
    </ligand>
</feature>
<reference evidence="7 8" key="1">
    <citation type="submission" date="2024-02" db="EMBL/GenBank/DDBJ databases">
        <title>Characterization of antibiotic resistant novel bacterial strains and their environmental applications.</title>
        <authorList>
            <person name="Manzoor S."/>
            <person name="Abbas S."/>
            <person name="Arshad M."/>
            <person name="Li W.J."/>
            <person name="Ahmed I."/>
        </authorList>
    </citation>
    <scope>NUCLEOTIDE SEQUENCE [LARGE SCALE GENOMIC DNA]</scope>
    <source>
        <strain evidence="7 8">KACC 15558</strain>
    </source>
</reference>
<dbReference type="Pfam" id="PF01564">
    <property type="entry name" value="Spermine_synth"/>
    <property type="match status" value="1"/>
</dbReference>
<dbReference type="SUPFAM" id="SSF103473">
    <property type="entry name" value="MFS general substrate transporter"/>
    <property type="match status" value="1"/>
</dbReference>
<feature type="transmembrane region" description="Helical" evidence="4">
    <location>
        <begin position="95"/>
        <end position="122"/>
    </location>
</feature>
<feature type="binding site" evidence="4">
    <location>
        <position position="304"/>
    </location>
    <ligand>
        <name>spermidine</name>
        <dbReference type="ChEBI" id="CHEBI:57834"/>
    </ligand>
</feature>
<dbReference type="HAMAP" id="MF_00198">
    <property type="entry name" value="Spermidine_synth"/>
    <property type="match status" value="1"/>
</dbReference>